<comment type="caution">
    <text evidence="3">The sequence shown here is derived from an EMBL/GenBank/DDBJ whole genome shotgun (WGS) entry which is preliminary data.</text>
</comment>
<sequence length="430" mass="46125">MIQGETPVLSNSLWTATANATQNFPPLSGRIDAEVAIVGGGVTGLSAALHLAERGVSVVLVEAQEPGWGASGRNGGQLNPGLKYDPDAVQTHFGAEMADRMLRLSGEAPDEVMALIRRLGIDCDAVQPGWIQPAHDATSMTTLTARAEQWQNRGVDMRLLSAGDVHAMIGTDVYVGGLLDPRGANLHPLNYTLGLARAAASSGVRIYGKSPAQYIDQNGENYLLRTASGEVNARRILLCTNGYTDGLAPPLAQTLVPVRSIQVATAPLSDNIRRSILPGLQAASDGRRVMVYYKMDGAGRLIIGGRGDYSDSTTEKLMENLRRVARRMFPQLGETPFEYAWGGYVAMTADHYPHLTPLGPGLMSATGYNGRGLALGTVMGRVLADWAMGKPETELDFPVTPPRPIPFHFLRKPAVRATVAMFRIRDALGI</sequence>
<proteinExistence type="predicted"/>
<dbReference type="Gene3D" id="3.50.50.60">
    <property type="entry name" value="FAD/NAD(P)-binding domain"/>
    <property type="match status" value="1"/>
</dbReference>
<dbReference type="Gene3D" id="3.30.9.10">
    <property type="entry name" value="D-Amino Acid Oxidase, subunit A, domain 2"/>
    <property type="match status" value="1"/>
</dbReference>
<feature type="domain" description="FAD dependent oxidoreductase" evidence="2">
    <location>
        <begin position="35"/>
        <end position="386"/>
    </location>
</feature>
<reference evidence="3 4" key="1">
    <citation type="submission" date="2017-08" db="EMBL/GenBank/DDBJ databases">
        <title>Infants hospitalized years apart are colonized by the same room-sourced microbial strains.</title>
        <authorList>
            <person name="Brooks B."/>
            <person name="Olm M.R."/>
            <person name="Firek B.A."/>
            <person name="Baker R."/>
            <person name="Thomas B.C."/>
            <person name="Morowitz M.J."/>
            <person name="Banfield J.F."/>
        </authorList>
    </citation>
    <scope>NUCLEOTIDE SEQUENCE [LARGE SCALE GENOMIC DNA]</scope>
    <source>
        <strain evidence="3">S2_003_000_R2_11</strain>
    </source>
</reference>
<name>A0A2W5TY12_CERSP</name>
<dbReference type="Pfam" id="PF01266">
    <property type="entry name" value="DAO"/>
    <property type="match status" value="1"/>
</dbReference>
<keyword evidence="1" id="KW-0560">Oxidoreductase</keyword>
<evidence type="ECO:0000313" key="3">
    <source>
        <dbReference type="EMBL" id="PZQ95663.1"/>
    </source>
</evidence>
<dbReference type="InterPro" id="IPR036188">
    <property type="entry name" value="FAD/NAD-bd_sf"/>
</dbReference>
<protein>
    <submittedName>
        <fullName evidence="3">FAD-dependent oxidoreductase</fullName>
    </submittedName>
</protein>
<dbReference type="SUPFAM" id="SSF51905">
    <property type="entry name" value="FAD/NAD(P)-binding domain"/>
    <property type="match status" value="1"/>
</dbReference>
<dbReference type="PANTHER" id="PTHR13847">
    <property type="entry name" value="SARCOSINE DEHYDROGENASE-RELATED"/>
    <property type="match status" value="1"/>
</dbReference>
<dbReference type="GO" id="GO:0016491">
    <property type="term" value="F:oxidoreductase activity"/>
    <property type="evidence" value="ECO:0007669"/>
    <property type="project" value="UniProtKB-KW"/>
</dbReference>
<dbReference type="Proteomes" id="UP000248975">
    <property type="component" value="Unassembled WGS sequence"/>
</dbReference>
<organism evidence="3 4">
    <name type="scientific">Cereibacter sphaeroides</name>
    <name type="common">Rhodobacter sphaeroides</name>
    <dbReference type="NCBI Taxonomy" id="1063"/>
    <lineage>
        <taxon>Bacteria</taxon>
        <taxon>Pseudomonadati</taxon>
        <taxon>Pseudomonadota</taxon>
        <taxon>Alphaproteobacteria</taxon>
        <taxon>Rhodobacterales</taxon>
        <taxon>Paracoccaceae</taxon>
        <taxon>Cereibacter</taxon>
    </lineage>
</organism>
<evidence type="ECO:0000259" key="2">
    <source>
        <dbReference type="Pfam" id="PF01266"/>
    </source>
</evidence>
<evidence type="ECO:0000313" key="4">
    <source>
        <dbReference type="Proteomes" id="UP000248975"/>
    </source>
</evidence>
<dbReference type="GO" id="GO:0005737">
    <property type="term" value="C:cytoplasm"/>
    <property type="evidence" value="ECO:0007669"/>
    <property type="project" value="TreeGrafter"/>
</dbReference>
<dbReference type="InterPro" id="IPR006076">
    <property type="entry name" value="FAD-dep_OxRdtase"/>
</dbReference>
<dbReference type="EMBL" id="QFQS01000006">
    <property type="protein sequence ID" value="PZQ95663.1"/>
    <property type="molecule type" value="Genomic_DNA"/>
</dbReference>
<evidence type="ECO:0000256" key="1">
    <source>
        <dbReference type="ARBA" id="ARBA00023002"/>
    </source>
</evidence>
<dbReference type="AlphaFoldDB" id="A0A2W5TY12"/>
<gene>
    <name evidence="3" type="ORF">DI533_18665</name>
</gene>
<dbReference type="PANTHER" id="PTHR13847:SF281">
    <property type="entry name" value="FAD DEPENDENT OXIDOREDUCTASE DOMAIN-CONTAINING PROTEIN"/>
    <property type="match status" value="1"/>
</dbReference>
<accession>A0A2W5TY12</accession>